<reference evidence="4 5" key="1">
    <citation type="submission" date="2017-02" db="EMBL/GenBank/DDBJ databases">
        <authorList>
            <person name="Peterson S.W."/>
        </authorList>
    </citation>
    <scope>NUCLEOTIDE SEQUENCE [LARGE SCALE GENOMIC DNA]</scope>
    <source>
        <strain evidence="4 5">DSM 22323</strain>
    </source>
</reference>
<dbReference type="AlphaFoldDB" id="A0A1T5DM69"/>
<dbReference type="GO" id="GO:0008168">
    <property type="term" value="F:methyltransferase activity"/>
    <property type="evidence" value="ECO:0007669"/>
    <property type="project" value="UniProtKB-KW"/>
</dbReference>
<dbReference type="PANTHER" id="PTHR43861:SF1">
    <property type="entry name" value="TRANS-ACONITATE 2-METHYLTRANSFERASE"/>
    <property type="match status" value="1"/>
</dbReference>
<dbReference type="InterPro" id="IPR041698">
    <property type="entry name" value="Methyltransf_25"/>
</dbReference>
<dbReference type="GO" id="GO:0032259">
    <property type="term" value="P:methylation"/>
    <property type="evidence" value="ECO:0007669"/>
    <property type="project" value="UniProtKB-KW"/>
</dbReference>
<gene>
    <name evidence="4" type="ORF">SAMN05660477_00844</name>
</gene>
<dbReference type="Gene3D" id="3.40.50.150">
    <property type="entry name" value="Vaccinia Virus protein VP39"/>
    <property type="match status" value="1"/>
</dbReference>
<dbReference type="SUPFAM" id="SSF53335">
    <property type="entry name" value="S-adenosyl-L-methionine-dependent methyltransferases"/>
    <property type="match status" value="1"/>
</dbReference>
<dbReference type="Pfam" id="PF13649">
    <property type="entry name" value="Methyltransf_25"/>
    <property type="match status" value="1"/>
</dbReference>
<dbReference type="EMBL" id="FUYZ01000002">
    <property type="protein sequence ID" value="SKB72786.1"/>
    <property type="molecule type" value="Genomic_DNA"/>
</dbReference>
<evidence type="ECO:0000313" key="5">
    <source>
        <dbReference type="Proteomes" id="UP000191112"/>
    </source>
</evidence>
<evidence type="ECO:0000256" key="2">
    <source>
        <dbReference type="ARBA" id="ARBA00022679"/>
    </source>
</evidence>
<evidence type="ECO:0000259" key="3">
    <source>
        <dbReference type="Pfam" id="PF13649"/>
    </source>
</evidence>
<accession>A0A1T5DM69</accession>
<evidence type="ECO:0000313" key="4">
    <source>
        <dbReference type="EMBL" id="SKB72786.1"/>
    </source>
</evidence>
<proteinExistence type="predicted"/>
<dbReference type="InterPro" id="IPR029063">
    <property type="entry name" value="SAM-dependent_MTases_sf"/>
</dbReference>
<dbReference type="CDD" id="cd02440">
    <property type="entry name" value="AdoMet_MTases"/>
    <property type="match status" value="1"/>
</dbReference>
<organism evidence="4 5">
    <name type="scientific">Soonwooa buanensis</name>
    <dbReference type="NCBI Taxonomy" id="619805"/>
    <lineage>
        <taxon>Bacteria</taxon>
        <taxon>Pseudomonadati</taxon>
        <taxon>Bacteroidota</taxon>
        <taxon>Flavobacteriia</taxon>
        <taxon>Flavobacteriales</taxon>
        <taxon>Weeksellaceae</taxon>
        <taxon>Chryseobacterium group</taxon>
        <taxon>Soonwooa</taxon>
    </lineage>
</organism>
<dbReference type="RefSeq" id="WP_221405215.1">
    <property type="nucleotide sequence ID" value="NZ_FUYZ01000002.1"/>
</dbReference>
<keyword evidence="1 4" id="KW-0489">Methyltransferase</keyword>
<name>A0A1T5DM69_9FLAO</name>
<keyword evidence="2 4" id="KW-0808">Transferase</keyword>
<evidence type="ECO:0000256" key="1">
    <source>
        <dbReference type="ARBA" id="ARBA00022603"/>
    </source>
</evidence>
<sequence length="110" mass="13000">MHAEEAYKYWANQYDDNLNKTRDLETKVLRENLNNINFKNFLEIGCGSGKNTEWLINKGENILVIDLSDEMLQIANQKIDNKKVKFLNLDINQEWNFTEKIFNLIVFSLV</sequence>
<dbReference type="STRING" id="619805.SAMN05660477_00844"/>
<keyword evidence="5" id="KW-1185">Reference proteome</keyword>
<protein>
    <submittedName>
        <fullName evidence="4">Methyltransferase domain-containing protein</fullName>
    </submittedName>
</protein>
<dbReference type="Proteomes" id="UP000191112">
    <property type="component" value="Unassembled WGS sequence"/>
</dbReference>
<dbReference type="PANTHER" id="PTHR43861">
    <property type="entry name" value="TRANS-ACONITATE 2-METHYLTRANSFERASE-RELATED"/>
    <property type="match status" value="1"/>
</dbReference>
<feature type="domain" description="Methyltransferase" evidence="3">
    <location>
        <begin position="42"/>
        <end position="107"/>
    </location>
</feature>